<protein>
    <submittedName>
        <fullName evidence="1">Uncharacterized protein</fullName>
    </submittedName>
</protein>
<dbReference type="Pfam" id="PF19652">
    <property type="entry name" value="DUF6155"/>
    <property type="match status" value="1"/>
</dbReference>
<sequence>MSLLKVTELKKQLKTLDNKELISIISEIYKISPDAKKYLSVKFTGEDGVNDLYEEAKAKIEDEFFPEKGFGKLRLREAKNAINKFKKLTGDDFKVVDLTLFYVENGVDFTNEYGDINESFYDSMERAYASVVRWCSEEEDYYRHFADRLQNVVINTDGLGWGFHDGLSDMYYSLPWVE</sequence>
<organism evidence="1 2">
    <name type="scientific">Salicibibacter cibarius</name>
    <dbReference type="NCBI Taxonomy" id="2743000"/>
    <lineage>
        <taxon>Bacteria</taxon>
        <taxon>Bacillati</taxon>
        <taxon>Bacillota</taxon>
        <taxon>Bacilli</taxon>
        <taxon>Bacillales</taxon>
        <taxon>Bacillaceae</taxon>
        <taxon>Salicibibacter</taxon>
    </lineage>
</organism>
<name>A0A7T6Z1W1_9BACI</name>
<evidence type="ECO:0000313" key="1">
    <source>
        <dbReference type="EMBL" id="QQK74771.1"/>
    </source>
</evidence>
<gene>
    <name evidence="1" type="ORF">HUG15_03545</name>
</gene>
<dbReference type="Proteomes" id="UP000595823">
    <property type="component" value="Chromosome"/>
</dbReference>
<keyword evidence="2" id="KW-1185">Reference proteome</keyword>
<accession>A0A7T6Z1W1</accession>
<dbReference type="EMBL" id="CP054705">
    <property type="protein sequence ID" value="QQK74771.1"/>
    <property type="molecule type" value="Genomic_DNA"/>
</dbReference>
<dbReference type="InterPro" id="IPR046153">
    <property type="entry name" value="DUF6155"/>
</dbReference>
<proteinExistence type="predicted"/>
<evidence type="ECO:0000313" key="2">
    <source>
        <dbReference type="Proteomes" id="UP000595823"/>
    </source>
</evidence>
<dbReference type="AlphaFoldDB" id="A0A7T6Z1W1"/>
<reference evidence="1 2" key="1">
    <citation type="submission" date="2020-06" db="EMBL/GenBank/DDBJ databases">
        <title>Genomic analysis of Salicibibacter sp. NKC5-3.</title>
        <authorList>
            <person name="Oh Y.J."/>
        </authorList>
    </citation>
    <scope>NUCLEOTIDE SEQUENCE [LARGE SCALE GENOMIC DNA]</scope>
    <source>
        <strain evidence="1 2">NKC5-3</strain>
    </source>
</reference>
<dbReference type="KEGG" id="scia:HUG15_03545"/>
<dbReference type="RefSeq" id="WP_200127076.1">
    <property type="nucleotide sequence ID" value="NZ_CP054705.1"/>
</dbReference>